<evidence type="ECO:0000313" key="15">
    <source>
        <dbReference type="Proteomes" id="UP001189429"/>
    </source>
</evidence>
<evidence type="ECO:0000256" key="5">
    <source>
        <dbReference type="ARBA" id="ARBA00022695"/>
    </source>
</evidence>
<dbReference type="Pfam" id="PF05183">
    <property type="entry name" value="RdRP"/>
    <property type="match status" value="1"/>
</dbReference>
<evidence type="ECO:0000256" key="11">
    <source>
        <dbReference type="SAM" id="MobiDB-lite"/>
    </source>
</evidence>
<evidence type="ECO:0000256" key="9">
    <source>
        <dbReference type="ARBA" id="ARBA00023158"/>
    </source>
</evidence>
<evidence type="ECO:0000256" key="2">
    <source>
        <dbReference type="ARBA" id="ARBA00012494"/>
    </source>
</evidence>
<feature type="region of interest" description="Disordered" evidence="11">
    <location>
        <begin position="2720"/>
        <end position="2746"/>
    </location>
</feature>
<comment type="caution">
    <text evidence="14">The sequence shown here is derived from an EMBL/GenBank/DDBJ whole genome shotgun (WGS) entry which is preliminary data.</text>
</comment>
<dbReference type="InterPro" id="IPR058752">
    <property type="entry name" value="RDRP_C_head"/>
</dbReference>
<keyword evidence="6" id="KW-0547">Nucleotide-binding</keyword>
<dbReference type="Pfam" id="PF00271">
    <property type="entry name" value="Helicase_C"/>
    <property type="match status" value="1"/>
</dbReference>
<keyword evidence="4" id="KW-0808">Transferase</keyword>
<feature type="domain" description="Helicase ATP-binding" evidence="12">
    <location>
        <begin position="172"/>
        <end position="323"/>
    </location>
</feature>
<dbReference type="PANTHER" id="PTHR23079">
    <property type="entry name" value="RNA-DEPENDENT RNA POLYMERASE"/>
    <property type="match status" value="1"/>
</dbReference>
<keyword evidence="15" id="KW-1185">Reference proteome</keyword>
<dbReference type="SMART" id="SM00490">
    <property type="entry name" value="HELICc"/>
    <property type="match status" value="1"/>
</dbReference>
<feature type="region of interest" description="Disordered" evidence="11">
    <location>
        <begin position="115"/>
        <end position="144"/>
    </location>
</feature>
<evidence type="ECO:0000256" key="8">
    <source>
        <dbReference type="ARBA" id="ARBA00022884"/>
    </source>
</evidence>
<keyword evidence="8" id="KW-0694">RNA-binding</keyword>
<evidence type="ECO:0000259" key="12">
    <source>
        <dbReference type="PROSITE" id="PS51192"/>
    </source>
</evidence>
<evidence type="ECO:0000256" key="4">
    <source>
        <dbReference type="ARBA" id="ARBA00022679"/>
    </source>
</evidence>
<name>A0ABN9RPL9_9DINO</name>
<dbReference type="InterPro" id="IPR011545">
    <property type="entry name" value="DEAD/DEAH_box_helicase_dom"/>
</dbReference>
<evidence type="ECO:0000256" key="7">
    <source>
        <dbReference type="ARBA" id="ARBA00022840"/>
    </source>
</evidence>
<comment type="catalytic activity">
    <reaction evidence="10">
        <text>RNA(n) + a ribonucleoside 5'-triphosphate = RNA(n+1) + diphosphate</text>
        <dbReference type="Rhea" id="RHEA:21248"/>
        <dbReference type="Rhea" id="RHEA-COMP:14527"/>
        <dbReference type="Rhea" id="RHEA-COMP:17342"/>
        <dbReference type="ChEBI" id="CHEBI:33019"/>
        <dbReference type="ChEBI" id="CHEBI:61557"/>
        <dbReference type="ChEBI" id="CHEBI:140395"/>
        <dbReference type="EC" id="2.7.7.48"/>
    </reaction>
</comment>
<dbReference type="Pfam" id="PF26253">
    <property type="entry name" value="RdRP_head"/>
    <property type="match status" value="1"/>
</dbReference>
<comment type="similarity">
    <text evidence="1">Belongs to the RdRP family.</text>
</comment>
<dbReference type="PROSITE" id="PS51192">
    <property type="entry name" value="HELICASE_ATP_BIND_1"/>
    <property type="match status" value="1"/>
</dbReference>
<feature type="region of interest" description="Disordered" evidence="11">
    <location>
        <begin position="659"/>
        <end position="689"/>
    </location>
</feature>
<protein>
    <recommendedName>
        <fullName evidence="2">RNA-directed RNA polymerase</fullName>
        <ecNumber evidence="2">2.7.7.48</ecNumber>
    </recommendedName>
</protein>
<keyword evidence="9" id="KW-0943">RNA-mediated gene silencing</keyword>
<dbReference type="SMART" id="SM00487">
    <property type="entry name" value="DEXDc"/>
    <property type="match status" value="1"/>
</dbReference>
<dbReference type="SUPFAM" id="SSF52540">
    <property type="entry name" value="P-loop containing nucleoside triphosphate hydrolases"/>
    <property type="match status" value="1"/>
</dbReference>
<evidence type="ECO:0000259" key="13">
    <source>
        <dbReference type="PROSITE" id="PS51194"/>
    </source>
</evidence>
<dbReference type="Pfam" id="PF00270">
    <property type="entry name" value="DEAD"/>
    <property type="match status" value="1"/>
</dbReference>
<dbReference type="InterPro" id="IPR007855">
    <property type="entry name" value="RDRP"/>
</dbReference>
<reference evidence="14" key="1">
    <citation type="submission" date="2023-10" db="EMBL/GenBank/DDBJ databases">
        <authorList>
            <person name="Chen Y."/>
            <person name="Shah S."/>
            <person name="Dougan E. K."/>
            <person name="Thang M."/>
            <person name="Chan C."/>
        </authorList>
    </citation>
    <scope>NUCLEOTIDE SEQUENCE [LARGE SCALE GENOMIC DNA]</scope>
</reference>
<dbReference type="InterPro" id="IPR001650">
    <property type="entry name" value="Helicase_C-like"/>
</dbReference>
<proteinExistence type="inferred from homology"/>
<dbReference type="InterPro" id="IPR014001">
    <property type="entry name" value="Helicase_ATP-bd"/>
</dbReference>
<feature type="domain" description="Helicase C-terminal" evidence="13">
    <location>
        <begin position="494"/>
        <end position="665"/>
    </location>
</feature>
<gene>
    <name evidence="14" type="ORF">PCOR1329_LOCUS22557</name>
</gene>
<evidence type="ECO:0000313" key="14">
    <source>
        <dbReference type="EMBL" id="CAK0821158.1"/>
    </source>
</evidence>
<keyword evidence="3" id="KW-0696">RNA-directed RNA polymerase</keyword>
<evidence type="ECO:0000256" key="1">
    <source>
        <dbReference type="ARBA" id="ARBA00005762"/>
    </source>
</evidence>
<keyword evidence="7" id="KW-0067">ATP-binding</keyword>
<dbReference type="EC" id="2.7.7.48" evidence="2"/>
<evidence type="ECO:0000256" key="10">
    <source>
        <dbReference type="ARBA" id="ARBA00048744"/>
    </source>
</evidence>
<feature type="compositionally biased region" description="Basic residues" evidence="11">
    <location>
        <begin position="2475"/>
        <end position="2484"/>
    </location>
</feature>
<feature type="region of interest" description="Disordered" evidence="11">
    <location>
        <begin position="2446"/>
        <end position="2490"/>
    </location>
</feature>
<accession>A0ABN9RPL9</accession>
<evidence type="ECO:0000256" key="6">
    <source>
        <dbReference type="ARBA" id="ARBA00022741"/>
    </source>
</evidence>
<dbReference type="InterPro" id="IPR057596">
    <property type="entry name" value="RDRP_core"/>
</dbReference>
<dbReference type="PANTHER" id="PTHR23079:SF55">
    <property type="entry name" value="RNA-DIRECTED RNA POLYMERASE"/>
    <property type="match status" value="1"/>
</dbReference>
<evidence type="ECO:0000256" key="3">
    <source>
        <dbReference type="ARBA" id="ARBA00022484"/>
    </source>
</evidence>
<dbReference type="EMBL" id="CAUYUJ010007557">
    <property type="protein sequence ID" value="CAK0821158.1"/>
    <property type="molecule type" value="Genomic_DNA"/>
</dbReference>
<dbReference type="PROSITE" id="PS51194">
    <property type="entry name" value="HELICASE_CTER"/>
    <property type="match status" value="1"/>
</dbReference>
<feature type="region of interest" description="Disordered" evidence="11">
    <location>
        <begin position="2604"/>
        <end position="2633"/>
    </location>
</feature>
<sequence length="2759" mass="297729">MNCAACSSRLAAANELFFYEKSAKEVHLALRPECRPLLERSMRLLEATRKGAKVVCRRDGCEAEVGKEVPFGPGGALFVAFALSSVVLLGSPLPRKRKWSEVRLDAPFRSIERRSDDGFLGRPEPPQAASSGADGMGSGRPARPIPVQPASLEDFAWDGLTLAEPRSYQIEAFVEALSRNVIVVIPTGGGKTLVASMILARMRRLNRDHMGLFVVDRIPLVFQQAVAIAAETGLRVCKLCSENRTKATIHELNDGAFDLLVVTGGSLREMLRRSELSLEVFSVVVFDEAHHATGEHCYAGLLEAIRAVPRSRRPRLVGLTASPCSAQTTKQAGDRLQLLQDRFDGAVLFKPPMPPAAQTTEWAVIDPSREQHVMLQRLVEGIHQGAAALNETGGTDLVGTSWLTKELLLQDPGALGRLRGMLRAAQDEFRLCGGGPAVVQHGLLALHLAAASVEVCLVIGPADAHKVLSDAPVDGLPWVRSLLEAPPSAAKSPQVLHLLALLGRAPAASRVLVFVDTRATARRLCDLLRAEPSVAGRFSPDIVVGHGGADGMDWFGGQDAALAAFAEGETRLLVCTSVLEEGLDVAACDLVVRFQGVGSLISLVQSRGRARKQHSRLVVVLPSAMRTRVLEMEDRERLMNCVLEQRAAQDRVPCARTQERIRELGRRSSTGQPGAPATGERSTREAAEQQKPRLVVKLVCFANGRSEEKLKEAILNSLEAAALGLGVQRIEAVPQAAAVSTATASAFGRDDAVVLVKLKGDTVGGSGQSAAACYQALCRGWDFGSTASPPVTTWAQLVDGEMRSGRSVQSSWPVDRVAIGRFEDRRTFCARFEATDGIVATASIAFSSRHHVEICVPDVWNTLDRGALGLFGAQVGAQVQHIFIRVDLRTLAGFGLLSWDRVDAVTLYLQLLSVPVVGVAFMRGELLHEERICGLGDHPLLAALAADFALAVRLPLEQRQVLELRALLSEAEAMPAPIFDARVAEVTRPRQRGFSLEERLDCLNADQPGVRECHWALGVLATTCPALSSECLDAIAQTCCELADDRMGSLNPLLGWEESVTAATAAVYAAAEACEGRSWPSASEAFNAALGSFRKVSSGRLRRFQLTPGPNQVLLKRVVVTPSRVVLLPAVPVQTSRLLRRFQHLEFVSVHFLEEQLQSLRGTETLTNLESVLTQGFTVGGTRFHYFGSSASQLRAHSAMFVAVENACPRPPRPLGEVWTLRDDIVRDRNAFRSIAKYMARLGLYMTADTPAVDLDPCDTYRMDDARAEDGALLTDGAGKASRLFAEQVKDALGLAEAPCAMQFRWAGMKGVVLTVGDDDWELCAARAGLGRACRLVHRPSMHKFECDDHGFCVVSCSAHRTAHLNREVITLLTSLKHALSGWDASNCWDPEAAAIERQEAALRDAAGMFVDEERAAAELADAVPLEWRALVREAQARMSILVEPFWLSMLSRIYRLRVRDLATKARIPLPHSDAALLLGVPDPCGVLRDGEAFVQVEYPVRDPRQPDGAGTARKLVTGDLLVHRNPCLHPGDLQRLRAVDRPELRSLKNVLVLPVVGRRSVAACCSGGDLDGDMFSVIWAADLVPPSAATHPALDYDAILAEAGAAVGSTAESSQWEDKDLVHFFCRVVVNDTLGRIAHTHLALSDMLPRGAMDPLAIELAKSQSLAVDFPKTGVPPEVPEDALKEVSKQGYPDFMQKPFSQTYTSEKVLGLLFRRCVSLDTDYETAAAFDVDEALLLPERLAWREKAAQACSMFELELRRLMVSHGLRHETEAILATPLRWHPTAADRGKASHRIRAHFSLLLQKHREAFFEGLREPDYCPKASACYEAAYRPAPGGRSCRCFAWVVGDVLCQIKAGLASPASGPACDRVHELVGESALRHVQLSLPEVESMVRSKLAVLETVQSALNAYCASLLGGAAAEQVFEARAFGSTSIFLCEPESDLDICITPCPSAYLPPFVPAAIASQFDSLDAAARQRHFLQTVVSPALDSVAHAKREALQAPVPVLRLVLPGVIDAEEQVRVDVVLSQDGLGKARHFRAALYARLGPAAFAAALLMTSWARGVGLVRSQQAEAPAAAGSGAPLQAAMVPGEWYALLVHLCQAVVDGGQARARATGAAPAGAAAGAEDASADALEGALQRLADGVAGLRPGRLGEVGRLLLGLLGAAAAASGDLTLTWPVEGRPQHTLPARVVSAVAGLARQAGEVLSATRSWEATLATSAADKAASITRRLSRSLSFRIHGHCAFHEAHLHAVSGAVVHLEEEPDSDLLLLRATGVPAAIQRLQRELQRYTHAAVAVGAPHTKASRYFMEGSTRVFFEGAPSPAARLRFQAALCAHHPAHSACERQRPQLNSPEPGTAWEVAARARFLDMWAAQVGKLPVHSSSHMESLSVSARFGVFYATDVTDKLPETSLTMSAAELEEAMVKHRRNRKSCWREFPNAGLPARGGPDASGNAFDKTPIQPSKGLVGNNAARGRRKHKRSRQPGLGTSFCPGLLPSNRCEEELRLRCAGAYKAALRGAGFREAAAPHSRQGTWKASFFASQAFELQVHLDASLGVTGLDERPLCWAHATLVGGPAGAERQRLLRGHDVRLKVETSDPVPLDSPFREQVLPGGGAPIEVRNGLPAPSPRLPHRLQDRVAFARRLDRAEALRLPPQDGRPEATAEVLTGSDFVGRKLQLRRDFCELSLKFRRAARGAAAGRGRRARLWRPRVADLAGGLEGSEGGRRGVGAATRVGRRRSTIRGGPARRGTLALRMCI</sequence>
<dbReference type="Proteomes" id="UP001189429">
    <property type="component" value="Unassembled WGS sequence"/>
</dbReference>
<keyword evidence="5" id="KW-0548">Nucleotidyltransferase</keyword>
<organism evidence="14 15">
    <name type="scientific">Prorocentrum cordatum</name>
    <dbReference type="NCBI Taxonomy" id="2364126"/>
    <lineage>
        <taxon>Eukaryota</taxon>
        <taxon>Sar</taxon>
        <taxon>Alveolata</taxon>
        <taxon>Dinophyceae</taxon>
        <taxon>Prorocentrales</taxon>
        <taxon>Prorocentraceae</taxon>
        <taxon>Prorocentrum</taxon>
    </lineage>
</organism>
<dbReference type="Gene3D" id="3.40.50.300">
    <property type="entry name" value="P-loop containing nucleotide triphosphate hydrolases"/>
    <property type="match status" value="2"/>
</dbReference>
<dbReference type="InterPro" id="IPR027417">
    <property type="entry name" value="P-loop_NTPase"/>
</dbReference>